<organism evidence="6 7">
    <name type="scientific">Planosporangium mesophilum</name>
    <dbReference type="NCBI Taxonomy" id="689768"/>
    <lineage>
        <taxon>Bacteria</taxon>
        <taxon>Bacillati</taxon>
        <taxon>Actinomycetota</taxon>
        <taxon>Actinomycetes</taxon>
        <taxon>Micromonosporales</taxon>
        <taxon>Micromonosporaceae</taxon>
        <taxon>Planosporangium</taxon>
    </lineage>
</organism>
<evidence type="ECO:0000256" key="2">
    <source>
        <dbReference type="ARBA" id="ARBA00022692"/>
    </source>
</evidence>
<dbReference type="GO" id="GO:0016020">
    <property type="term" value="C:membrane"/>
    <property type="evidence" value="ECO:0007669"/>
    <property type="project" value="UniProtKB-SubCell"/>
</dbReference>
<gene>
    <name evidence="6" type="ORF">Pme01_59040</name>
</gene>
<sequence length="552" mass="58202">MATATPVATGNQASSGHLRRDVGFWGLTFMSLGSIIGSGWLLGALGAAQVAGPASLLSWILAGAMLAVLALAHAELGATYPVAAGTARFPRFAFGRLAGFVAGWASWLQAVTITPIEVEASLQYLNNIEWVKSHLHLLSERGTLSANGLIGATVLMLLFTVINIVGVKLLAESNAAMVVWKTAIPVVTVVVLLTLTFHGGNFTAGGGFAPYGAHGVFAALPAGVVFALQGFEQAIQMGGEARNPQRDISRAVIFAMLVGTAIYILLEIAFIGSLDPRNLVTGWAHPVKAGDFGPYATLALGAGAGWLAYLLYIDAFLSPAGAGLVYVGTSSRVSYALGRERALPAALGRLNSRGVPLRTILLAFVVGELAFLPFPSWQSLVGLVTSATAIMYAFAPVSLAALRRRDPERHRPYRLPGAVVTAPLGFVAANLVIYWGGFEATWKLVVAIVLGFVIYQATAARTPRVDRSRTDWRSAVWIGPWLAGLTVIGFVGRYGHGARLYLPEWVDLAVVVAFSLAIFFFAVNVAMAGGRVKAAVEAETGGATDQREFEPA</sequence>
<feature type="transmembrane region" description="Helical" evidence="5">
    <location>
        <begin position="178"/>
        <end position="199"/>
    </location>
</feature>
<dbReference type="InterPro" id="IPR052962">
    <property type="entry name" value="AA_Transporter_AGT"/>
</dbReference>
<feature type="transmembrane region" description="Helical" evidence="5">
    <location>
        <begin position="211"/>
        <end position="231"/>
    </location>
</feature>
<keyword evidence="2 5" id="KW-0812">Transmembrane</keyword>
<dbReference type="EMBL" id="BOON01000073">
    <property type="protein sequence ID" value="GII26307.1"/>
    <property type="molecule type" value="Genomic_DNA"/>
</dbReference>
<keyword evidence="4 5" id="KW-0472">Membrane</keyword>
<dbReference type="Proteomes" id="UP000599074">
    <property type="component" value="Unassembled WGS sequence"/>
</dbReference>
<feature type="transmembrane region" description="Helical" evidence="5">
    <location>
        <begin position="380"/>
        <end position="402"/>
    </location>
</feature>
<reference evidence="6" key="1">
    <citation type="submission" date="2021-01" db="EMBL/GenBank/DDBJ databases">
        <title>Whole genome shotgun sequence of Planosporangium mesophilum NBRC 109066.</title>
        <authorList>
            <person name="Komaki H."/>
            <person name="Tamura T."/>
        </authorList>
    </citation>
    <scope>NUCLEOTIDE SEQUENCE</scope>
    <source>
        <strain evidence="6">NBRC 109066</strain>
    </source>
</reference>
<dbReference type="RefSeq" id="WP_168115183.1">
    <property type="nucleotide sequence ID" value="NZ_BOON01000073.1"/>
</dbReference>
<proteinExistence type="predicted"/>
<evidence type="ECO:0000256" key="3">
    <source>
        <dbReference type="ARBA" id="ARBA00022989"/>
    </source>
</evidence>
<evidence type="ECO:0000256" key="5">
    <source>
        <dbReference type="SAM" id="Phobius"/>
    </source>
</evidence>
<protein>
    <submittedName>
        <fullName evidence="6">Amino acid permease</fullName>
    </submittedName>
</protein>
<feature type="transmembrane region" description="Helical" evidence="5">
    <location>
        <begin position="251"/>
        <end position="272"/>
    </location>
</feature>
<evidence type="ECO:0000313" key="7">
    <source>
        <dbReference type="Proteomes" id="UP000599074"/>
    </source>
</evidence>
<dbReference type="PANTHER" id="PTHR47547">
    <property type="match status" value="1"/>
</dbReference>
<comment type="subcellular location">
    <subcellularLocation>
        <location evidence="1">Membrane</location>
        <topology evidence="1">Multi-pass membrane protein</topology>
    </subcellularLocation>
</comment>
<dbReference type="InterPro" id="IPR002293">
    <property type="entry name" value="AA/rel_permease1"/>
</dbReference>
<accession>A0A8J3TJG7</accession>
<evidence type="ECO:0000256" key="1">
    <source>
        <dbReference type="ARBA" id="ARBA00004141"/>
    </source>
</evidence>
<feature type="transmembrane region" description="Helical" evidence="5">
    <location>
        <begin position="22"/>
        <end position="42"/>
    </location>
</feature>
<feature type="transmembrane region" description="Helical" evidence="5">
    <location>
        <begin position="442"/>
        <end position="462"/>
    </location>
</feature>
<feature type="transmembrane region" description="Helical" evidence="5">
    <location>
        <begin position="474"/>
        <end position="496"/>
    </location>
</feature>
<evidence type="ECO:0000256" key="4">
    <source>
        <dbReference type="ARBA" id="ARBA00023136"/>
    </source>
</evidence>
<feature type="transmembrane region" description="Helical" evidence="5">
    <location>
        <begin position="54"/>
        <end position="72"/>
    </location>
</feature>
<comment type="caution">
    <text evidence="6">The sequence shown here is derived from an EMBL/GenBank/DDBJ whole genome shotgun (WGS) entry which is preliminary data.</text>
</comment>
<feature type="transmembrane region" description="Helical" evidence="5">
    <location>
        <begin position="508"/>
        <end position="527"/>
    </location>
</feature>
<keyword evidence="7" id="KW-1185">Reference proteome</keyword>
<name>A0A8J3TJG7_9ACTN</name>
<feature type="transmembrane region" description="Helical" evidence="5">
    <location>
        <begin position="149"/>
        <end position="171"/>
    </location>
</feature>
<dbReference type="PIRSF" id="PIRSF006060">
    <property type="entry name" value="AA_transporter"/>
    <property type="match status" value="1"/>
</dbReference>
<dbReference type="Pfam" id="PF13520">
    <property type="entry name" value="AA_permease_2"/>
    <property type="match status" value="1"/>
</dbReference>
<dbReference type="Gene3D" id="1.20.1740.10">
    <property type="entry name" value="Amino acid/polyamine transporter I"/>
    <property type="match status" value="1"/>
</dbReference>
<dbReference type="PANTHER" id="PTHR47547:SF1">
    <property type="entry name" value="ASPARTATE-PROTON SYMPORTER"/>
    <property type="match status" value="1"/>
</dbReference>
<dbReference type="AlphaFoldDB" id="A0A8J3TJG7"/>
<evidence type="ECO:0000313" key="6">
    <source>
        <dbReference type="EMBL" id="GII26307.1"/>
    </source>
</evidence>
<keyword evidence="3 5" id="KW-1133">Transmembrane helix</keyword>
<feature type="transmembrane region" description="Helical" evidence="5">
    <location>
        <begin position="414"/>
        <end position="436"/>
    </location>
</feature>
<feature type="transmembrane region" description="Helical" evidence="5">
    <location>
        <begin position="355"/>
        <end position="374"/>
    </location>
</feature>
<dbReference type="GO" id="GO:0022857">
    <property type="term" value="F:transmembrane transporter activity"/>
    <property type="evidence" value="ECO:0007669"/>
    <property type="project" value="InterPro"/>
</dbReference>
<feature type="transmembrane region" description="Helical" evidence="5">
    <location>
        <begin position="93"/>
        <end position="116"/>
    </location>
</feature>